<protein>
    <submittedName>
        <fullName evidence="1 2">Uncharacterized protein</fullName>
    </submittedName>
</protein>
<dbReference type="PaxDb" id="3880-AES98979"/>
<evidence type="ECO:0000313" key="1">
    <source>
        <dbReference type="EMBL" id="AES98979.1"/>
    </source>
</evidence>
<reference evidence="2" key="3">
    <citation type="submission" date="2015-04" db="UniProtKB">
        <authorList>
            <consortium name="EnsemblPlants"/>
        </authorList>
    </citation>
    <scope>IDENTIFICATION</scope>
    <source>
        <strain evidence="2">cv. Jemalong A17</strain>
    </source>
</reference>
<gene>
    <name evidence="1" type="ordered locus">MTR_5g075250</name>
</gene>
<dbReference type="EMBL" id="CM001221">
    <property type="protein sequence ID" value="AES98979.1"/>
    <property type="molecule type" value="Genomic_DNA"/>
</dbReference>
<reference evidence="1 3" key="1">
    <citation type="journal article" date="2011" name="Nature">
        <title>The Medicago genome provides insight into the evolution of rhizobial symbioses.</title>
        <authorList>
            <person name="Young N.D."/>
            <person name="Debelle F."/>
            <person name="Oldroyd G.E."/>
            <person name="Geurts R."/>
            <person name="Cannon S.B."/>
            <person name="Udvardi M.K."/>
            <person name="Benedito V.A."/>
            <person name="Mayer K.F."/>
            <person name="Gouzy J."/>
            <person name="Schoof H."/>
            <person name="Van de Peer Y."/>
            <person name="Proost S."/>
            <person name="Cook D.R."/>
            <person name="Meyers B.C."/>
            <person name="Spannagl M."/>
            <person name="Cheung F."/>
            <person name="De Mita S."/>
            <person name="Krishnakumar V."/>
            <person name="Gundlach H."/>
            <person name="Zhou S."/>
            <person name="Mudge J."/>
            <person name="Bharti A.K."/>
            <person name="Murray J.D."/>
            <person name="Naoumkina M.A."/>
            <person name="Rosen B."/>
            <person name="Silverstein K.A."/>
            <person name="Tang H."/>
            <person name="Rombauts S."/>
            <person name="Zhao P.X."/>
            <person name="Zhou P."/>
            <person name="Barbe V."/>
            <person name="Bardou P."/>
            <person name="Bechner M."/>
            <person name="Bellec A."/>
            <person name="Berger A."/>
            <person name="Berges H."/>
            <person name="Bidwell S."/>
            <person name="Bisseling T."/>
            <person name="Choisne N."/>
            <person name="Couloux A."/>
            <person name="Denny R."/>
            <person name="Deshpande S."/>
            <person name="Dai X."/>
            <person name="Doyle J.J."/>
            <person name="Dudez A.M."/>
            <person name="Farmer A.D."/>
            <person name="Fouteau S."/>
            <person name="Franken C."/>
            <person name="Gibelin C."/>
            <person name="Gish J."/>
            <person name="Goldstein S."/>
            <person name="Gonzalez A.J."/>
            <person name="Green P.J."/>
            <person name="Hallab A."/>
            <person name="Hartog M."/>
            <person name="Hua A."/>
            <person name="Humphray S.J."/>
            <person name="Jeong D.H."/>
            <person name="Jing Y."/>
            <person name="Jocker A."/>
            <person name="Kenton S.M."/>
            <person name="Kim D.J."/>
            <person name="Klee K."/>
            <person name="Lai H."/>
            <person name="Lang C."/>
            <person name="Lin S."/>
            <person name="Macmil S.L."/>
            <person name="Magdelenat G."/>
            <person name="Matthews L."/>
            <person name="McCorrison J."/>
            <person name="Monaghan E.L."/>
            <person name="Mun J.H."/>
            <person name="Najar F.Z."/>
            <person name="Nicholson C."/>
            <person name="Noirot C."/>
            <person name="O'Bleness M."/>
            <person name="Paule C.R."/>
            <person name="Poulain J."/>
            <person name="Prion F."/>
            <person name="Qin B."/>
            <person name="Qu C."/>
            <person name="Retzel E.F."/>
            <person name="Riddle C."/>
            <person name="Sallet E."/>
            <person name="Samain S."/>
            <person name="Samson N."/>
            <person name="Sanders I."/>
            <person name="Saurat O."/>
            <person name="Scarpelli C."/>
            <person name="Schiex T."/>
            <person name="Segurens B."/>
            <person name="Severin A.J."/>
            <person name="Sherrier D.J."/>
            <person name="Shi R."/>
            <person name="Sims S."/>
            <person name="Singer S.R."/>
            <person name="Sinharoy S."/>
            <person name="Sterck L."/>
            <person name="Viollet A."/>
            <person name="Wang B.B."/>
            <person name="Wang K."/>
            <person name="Wang M."/>
            <person name="Wang X."/>
            <person name="Warfsmann J."/>
            <person name="Weissenbach J."/>
            <person name="White D.D."/>
            <person name="White J.D."/>
            <person name="Wiley G.B."/>
            <person name="Wincker P."/>
            <person name="Xing Y."/>
            <person name="Yang L."/>
            <person name="Yao Z."/>
            <person name="Ying F."/>
            <person name="Zhai J."/>
            <person name="Zhou L."/>
            <person name="Zuber A."/>
            <person name="Denarie J."/>
            <person name="Dixon R.A."/>
            <person name="May G.D."/>
            <person name="Schwartz D.C."/>
            <person name="Rogers J."/>
            <person name="Quetier F."/>
            <person name="Town C.D."/>
            <person name="Roe B.A."/>
        </authorList>
    </citation>
    <scope>NUCLEOTIDE SEQUENCE [LARGE SCALE GENOMIC DNA]</scope>
    <source>
        <strain evidence="1">A17</strain>
        <strain evidence="2 3">cv. Jemalong A17</strain>
    </source>
</reference>
<dbReference type="HOGENOM" id="CLU_2761635_0_0_1"/>
<sequence length="70" mass="7914">MSSEVQIFATEVSDSDETRHHIWHWPVFIAQSCTSRESNPGLYRGRGEGGSYCVLRLRINCNVNLCALKS</sequence>
<reference evidence="1 3" key="2">
    <citation type="journal article" date="2014" name="BMC Genomics">
        <title>An improved genome release (version Mt4.0) for the model legume Medicago truncatula.</title>
        <authorList>
            <person name="Tang H."/>
            <person name="Krishnakumar V."/>
            <person name="Bidwell S."/>
            <person name="Rosen B."/>
            <person name="Chan A."/>
            <person name="Zhou S."/>
            <person name="Gentzbittel L."/>
            <person name="Childs K.L."/>
            <person name="Yandell M."/>
            <person name="Gundlach H."/>
            <person name="Mayer K.F."/>
            <person name="Schwartz D.C."/>
            <person name="Town C.D."/>
        </authorList>
    </citation>
    <scope>GENOME REANNOTATION</scope>
    <source>
        <strain evidence="2 3">cv. Jemalong A17</strain>
    </source>
</reference>
<keyword evidence="3" id="KW-1185">Reference proteome</keyword>
<dbReference type="EnsemblPlants" id="AES98979">
    <property type="protein sequence ID" value="AES98979"/>
    <property type="gene ID" value="MTR_5g075250"/>
</dbReference>
<name>G7K0S4_MEDTR</name>
<dbReference type="AlphaFoldDB" id="G7K0S4"/>
<accession>G7K0S4</accession>
<proteinExistence type="predicted"/>
<organism evidence="1 3">
    <name type="scientific">Medicago truncatula</name>
    <name type="common">Barrel medic</name>
    <name type="synonym">Medicago tribuloides</name>
    <dbReference type="NCBI Taxonomy" id="3880"/>
    <lineage>
        <taxon>Eukaryota</taxon>
        <taxon>Viridiplantae</taxon>
        <taxon>Streptophyta</taxon>
        <taxon>Embryophyta</taxon>
        <taxon>Tracheophyta</taxon>
        <taxon>Spermatophyta</taxon>
        <taxon>Magnoliopsida</taxon>
        <taxon>eudicotyledons</taxon>
        <taxon>Gunneridae</taxon>
        <taxon>Pentapetalae</taxon>
        <taxon>rosids</taxon>
        <taxon>fabids</taxon>
        <taxon>Fabales</taxon>
        <taxon>Fabaceae</taxon>
        <taxon>Papilionoideae</taxon>
        <taxon>50 kb inversion clade</taxon>
        <taxon>NPAAA clade</taxon>
        <taxon>Hologalegina</taxon>
        <taxon>IRL clade</taxon>
        <taxon>Trifolieae</taxon>
        <taxon>Medicago</taxon>
    </lineage>
</organism>
<dbReference type="Proteomes" id="UP000002051">
    <property type="component" value="Chromosome 5"/>
</dbReference>
<evidence type="ECO:0000313" key="3">
    <source>
        <dbReference type="Proteomes" id="UP000002051"/>
    </source>
</evidence>
<evidence type="ECO:0000313" key="2">
    <source>
        <dbReference type="EnsemblPlants" id="AES98979"/>
    </source>
</evidence>